<dbReference type="InterPro" id="IPR008322">
    <property type="entry name" value="UPF0261"/>
</dbReference>
<name>A0A381XZ13_9ZZZZ</name>
<proteinExistence type="predicted"/>
<sequence>MPIYVVGTFDTKGLELRYIRDLIERAGASTLLVDVGTLGDSEEVDVNSQIVAKHHPNEEVEVFNDDRGEAVTQMSIALKHFIGSRTDIEGIISAGGSGGTALVTPAMRTLPVGTPKVMISTVASGNVEPYVGPNDICMIYSITDIQGLNRISRKVLGNAAHAIAGMVKSSFPEVESKPAIGLSMFGVTTPCIQAVVKELESDFDCLVFHATGTGGQSMEKLVESGLVKGLIDATTTEVCDLLMGGVFSAGEDRLGSIIRTELPYVGSCGALDMVNFGARETVPDKYKERQFHVHNANVTLMRTSVEENKHIGEWLADKLNQMQGEVRFLLPLRGVSSLGSEEHAFHNPEADAALFDALEKNVIQTDRRKLIKLNHNINDPEFSTELVKQFKTII</sequence>
<organism evidence="3">
    <name type="scientific">marine metagenome</name>
    <dbReference type="NCBI Taxonomy" id="408172"/>
    <lineage>
        <taxon>unclassified sequences</taxon>
        <taxon>metagenomes</taxon>
        <taxon>ecological metagenomes</taxon>
    </lineage>
</organism>
<gene>
    <name evidence="3" type="ORF">METZ01_LOCUS122536</name>
</gene>
<evidence type="ECO:0000259" key="1">
    <source>
        <dbReference type="Pfam" id="PF06792"/>
    </source>
</evidence>
<feature type="domain" description="UPF0261" evidence="2">
    <location>
        <begin position="177"/>
        <end position="393"/>
    </location>
</feature>
<dbReference type="NCBIfam" id="NF002673">
    <property type="entry name" value="PRK02399.1-1"/>
    <property type="match status" value="1"/>
</dbReference>
<dbReference type="CDD" id="cd15488">
    <property type="entry name" value="Tm-1-like"/>
    <property type="match status" value="1"/>
</dbReference>
<protein>
    <submittedName>
        <fullName evidence="3">Uncharacterized protein</fullName>
    </submittedName>
</protein>
<accession>A0A381XZ13</accession>
<dbReference type="NCBIfam" id="NF002674">
    <property type="entry name" value="PRK02399.1-2"/>
    <property type="match status" value="1"/>
</dbReference>
<dbReference type="Pfam" id="PF23189">
    <property type="entry name" value="UPF0261_C"/>
    <property type="match status" value="1"/>
</dbReference>
<dbReference type="EMBL" id="UINC01016801">
    <property type="protein sequence ID" value="SVA69682.1"/>
    <property type="molecule type" value="Genomic_DNA"/>
</dbReference>
<feature type="domain" description="UPF0261" evidence="1">
    <location>
        <begin position="3"/>
        <end position="169"/>
    </location>
</feature>
<dbReference type="PIRSF" id="PIRSF033271">
    <property type="entry name" value="UCP033271"/>
    <property type="match status" value="1"/>
</dbReference>
<dbReference type="PANTHER" id="PTHR31862">
    <property type="entry name" value="UPF0261 DOMAIN PROTEIN (AFU_ORTHOLOGUE AFUA_1G10120)"/>
    <property type="match status" value="1"/>
</dbReference>
<dbReference type="Gene3D" id="3.40.50.12020">
    <property type="entry name" value="Uncharacterised protein family UPF0261, NN domain"/>
    <property type="match status" value="1"/>
</dbReference>
<dbReference type="InterPro" id="IPR051353">
    <property type="entry name" value="Tobamovirus_resist_UPF0261"/>
</dbReference>
<dbReference type="InterPro" id="IPR044122">
    <property type="entry name" value="UPF0261_N"/>
</dbReference>
<dbReference type="Gene3D" id="3.40.50.12030">
    <property type="entry name" value="Uncharacterised protein family UPF0261, NC domain"/>
    <property type="match status" value="1"/>
</dbReference>
<reference evidence="3" key="1">
    <citation type="submission" date="2018-05" db="EMBL/GenBank/DDBJ databases">
        <authorList>
            <person name="Lanie J.A."/>
            <person name="Ng W.-L."/>
            <person name="Kazmierczak K.M."/>
            <person name="Andrzejewski T.M."/>
            <person name="Davidsen T.M."/>
            <person name="Wayne K.J."/>
            <person name="Tettelin H."/>
            <person name="Glass J.I."/>
            <person name="Rusch D."/>
            <person name="Podicherti R."/>
            <person name="Tsui H.-C.T."/>
            <person name="Winkler M.E."/>
        </authorList>
    </citation>
    <scope>NUCLEOTIDE SEQUENCE</scope>
</reference>
<dbReference type="AlphaFoldDB" id="A0A381XZ13"/>
<evidence type="ECO:0000259" key="2">
    <source>
        <dbReference type="Pfam" id="PF23189"/>
    </source>
</evidence>
<evidence type="ECO:0000313" key="3">
    <source>
        <dbReference type="EMBL" id="SVA69682.1"/>
    </source>
</evidence>
<dbReference type="PANTHER" id="PTHR31862:SF1">
    <property type="entry name" value="UPF0261 DOMAIN PROTEIN (AFU_ORTHOLOGUE AFUA_1G10120)"/>
    <property type="match status" value="1"/>
</dbReference>
<dbReference type="Pfam" id="PF06792">
    <property type="entry name" value="UPF0261"/>
    <property type="match status" value="1"/>
</dbReference>
<dbReference type="InterPro" id="IPR056778">
    <property type="entry name" value="UPF0261_C"/>
</dbReference>